<dbReference type="EnsemblPlants" id="AUR62037190-RA">
    <property type="protein sequence ID" value="AUR62037190-RA:cds"/>
    <property type="gene ID" value="AUR62037190"/>
</dbReference>
<evidence type="ECO:0000313" key="2">
    <source>
        <dbReference type="Proteomes" id="UP000596660"/>
    </source>
</evidence>
<reference evidence="1" key="2">
    <citation type="submission" date="2021-03" db="UniProtKB">
        <authorList>
            <consortium name="EnsemblPlants"/>
        </authorList>
    </citation>
    <scope>IDENTIFICATION</scope>
</reference>
<dbReference type="Gramene" id="AUR62037190-RA">
    <property type="protein sequence ID" value="AUR62037190-RA:cds"/>
    <property type="gene ID" value="AUR62037190"/>
</dbReference>
<evidence type="ECO:0000313" key="1">
    <source>
        <dbReference type="EnsemblPlants" id="AUR62037190-RA:cds"/>
    </source>
</evidence>
<dbReference type="Proteomes" id="UP000596660">
    <property type="component" value="Unplaced"/>
</dbReference>
<proteinExistence type="predicted"/>
<organism evidence="1 2">
    <name type="scientific">Chenopodium quinoa</name>
    <name type="common">Quinoa</name>
    <dbReference type="NCBI Taxonomy" id="63459"/>
    <lineage>
        <taxon>Eukaryota</taxon>
        <taxon>Viridiplantae</taxon>
        <taxon>Streptophyta</taxon>
        <taxon>Embryophyta</taxon>
        <taxon>Tracheophyta</taxon>
        <taxon>Spermatophyta</taxon>
        <taxon>Magnoliopsida</taxon>
        <taxon>eudicotyledons</taxon>
        <taxon>Gunneridae</taxon>
        <taxon>Pentapetalae</taxon>
        <taxon>Caryophyllales</taxon>
        <taxon>Chenopodiaceae</taxon>
        <taxon>Chenopodioideae</taxon>
        <taxon>Atripliceae</taxon>
        <taxon>Chenopodium</taxon>
    </lineage>
</organism>
<sequence length="77" mass="8210">MVDLVATITVFQGKDKEVAREETIWVRPARGSVKLNVDGAWNSKEIAGAGAVIRASEGGGLVAARGRLLLEIPRKPN</sequence>
<name>A0A803MYB0_CHEQI</name>
<keyword evidence="2" id="KW-1185">Reference proteome</keyword>
<dbReference type="AlphaFoldDB" id="A0A803MYB0"/>
<protein>
    <submittedName>
        <fullName evidence="1">Uncharacterized protein</fullName>
    </submittedName>
</protein>
<reference evidence="1" key="1">
    <citation type="journal article" date="2017" name="Nature">
        <title>The genome of Chenopodium quinoa.</title>
        <authorList>
            <person name="Jarvis D.E."/>
            <person name="Ho Y.S."/>
            <person name="Lightfoot D.J."/>
            <person name="Schmoeckel S.M."/>
            <person name="Li B."/>
            <person name="Borm T.J.A."/>
            <person name="Ohyanagi H."/>
            <person name="Mineta K."/>
            <person name="Michell C.T."/>
            <person name="Saber N."/>
            <person name="Kharbatia N.M."/>
            <person name="Rupper R.R."/>
            <person name="Sharp A.R."/>
            <person name="Dally N."/>
            <person name="Boughton B.A."/>
            <person name="Woo Y.H."/>
            <person name="Gao G."/>
            <person name="Schijlen E.G.W.M."/>
            <person name="Guo X."/>
            <person name="Momin A.A."/>
            <person name="Negrao S."/>
            <person name="Al-Babili S."/>
            <person name="Gehring C."/>
            <person name="Roessner U."/>
            <person name="Jung C."/>
            <person name="Murphy K."/>
            <person name="Arold S.T."/>
            <person name="Gojobori T."/>
            <person name="van der Linden C.G."/>
            <person name="van Loo E.N."/>
            <person name="Jellen E.N."/>
            <person name="Maughan P.J."/>
            <person name="Tester M."/>
        </authorList>
    </citation>
    <scope>NUCLEOTIDE SEQUENCE [LARGE SCALE GENOMIC DNA]</scope>
    <source>
        <strain evidence="1">cv. PI 614886</strain>
    </source>
</reference>
<accession>A0A803MYB0</accession>